<proteinExistence type="predicted"/>
<reference evidence="2" key="1">
    <citation type="submission" date="2023-03" db="EMBL/GenBank/DDBJ databases">
        <title>Massive genome expansion in bonnet fungi (Mycena s.s.) driven by repeated elements and novel gene families across ecological guilds.</title>
        <authorList>
            <consortium name="Lawrence Berkeley National Laboratory"/>
            <person name="Harder C.B."/>
            <person name="Miyauchi S."/>
            <person name="Viragh M."/>
            <person name="Kuo A."/>
            <person name="Thoen E."/>
            <person name="Andreopoulos B."/>
            <person name="Lu D."/>
            <person name="Skrede I."/>
            <person name="Drula E."/>
            <person name="Henrissat B."/>
            <person name="Morin E."/>
            <person name="Kohler A."/>
            <person name="Barry K."/>
            <person name="LaButti K."/>
            <person name="Morin E."/>
            <person name="Salamov A."/>
            <person name="Lipzen A."/>
            <person name="Mereny Z."/>
            <person name="Hegedus B."/>
            <person name="Baldrian P."/>
            <person name="Stursova M."/>
            <person name="Weitz H."/>
            <person name="Taylor A."/>
            <person name="Grigoriev I.V."/>
            <person name="Nagy L.G."/>
            <person name="Martin F."/>
            <person name="Kauserud H."/>
        </authorList>
    </citation>
    <scope>NUCLEOTIDE SEQUENCE</scope>
    <source>
        <strain evidence="2">9284</strain>
    </source>
</reference>
<evidence type="ECO:0000313" key="2">
    <source>
        <dbReference type="EMBL" id="KAJ7649957.1"/>
    </source>
</evidence>
<evidence type="ECO:0008006" key="4">
    <source>
        <dbReference type="Google" id="ProtNLM"/>
    </source>
</evidence>
<accession>A0AAD7CKM9</accession>
<sequence length="428" mass="48636">MSTEGIAAQIERVSLEIERQRDVLRKLESSKSLLQQQLNALRDPIARLPLEISSEIFMQCLPESDYPRGCVQPKVHLAPLLFLNISHAWTNIALANPSLWASIHIVLPRACTGSAELLEMWFRRARSRPLQIFLEGICDPLVASTILQRSPQFQSLTITLPSADDSQDQSDDEDELSEFFGGIDPKMELSSLKVLELNGRQDVQWYWLPFRQLLCRCPKLVELGLQDIVFIQDSDDEAALEPLVLPRLRILTYFEGFYALDWISAPRLKTLNLLAEAISKRSFNSFLRRSSPPLRRLWLHEALHFDPSFGESMALIPTLAQLECLSPSTLFAKQLFDFLVHNPHLLPNLRILKVDSIIRYPNEPSPLDVLDALAHVLSARRTMLKSVRLTIHDPYQNGPSHVGLPDDPLALFREYLDDGMGIYIGTET</sequence>
<evidence type="ECO:0000256" key="1">
    <source>
        <dbReference type="SAM" id="Coils"/>
    </source>
</evidence>
<dbReference type="EMBL" id="JARKIF010000001">
    <property type="protein sequence ID" value="KAJ7649957.1"/>
    <property type="molecule type" value="Genomic_DNA"/>
</dbReference>
<dbReference type="Gene3D" id="3.80.10.10">
    <property type="entry name" value="Ribonuclease Inhibitor"/>
    <property type="match status" value="1"/>
</dbReference>
<keyword evidence="1" id="KW-0175">Coiled coil</keyword>
<dbReference type="AlphaFoldDB" id="A0AAD7CKM9"/>
<gene>
    <name evidence="2" type="ORF">FB45DRAFT_6083</name>
</gene>
<name>A0AAD7CKM9_9AGAR</name>
<evidence type="ECO:0000313" key="3">
    <source>
        <dbReference type="Proteomes" id="UP001221142"/>
    </source>
</evidence>
<dbReference type="Proteomes" id="UP001221142">
    <property type="component" value="Unassembled WGS sequence"/>
</dbReference>
<organism evidence="2 3">
    <name type="scientific">Roridomyces roridus</name>
    <dbReference type="NCBI Taxonomy" id="1738132"/>
    <lineage>
        <taxon>Eukaryota</taxon>
        <taxon>Fungi</taxon>
        <taxon>Dikarya</taxon>
        <taxon>Basidiomycota</taxon>
        <taxon>Agaricomycotina</taxon>
        <taxon>Agaricomycetes</taxon>
        <taxon>Agaricomycetidae</taxon>
        <taxon>Agaricales</taxon>
        <taxon>Marasmiineae</taxon>
        <taxon>Mycenaceae</taxon>
        <taxon>Roridomyces</taxon>
    </lineage>
</organism>
<protein>
    <recommendedName>
        <fullName evidence="4">F-box domain-containing protein</fullName>
    </recommendedName>
</protein>
<dbReference type="SUPFAM" id="SSF52047">
    <property type="entry name" value="RNI-like"/>
    <property type="match status" value="1"/>
</dbReference>
<feature type="coiled-coil region" evidence="1">
    <location>
        <begin position="10"/>
        <end position="37"/>
    </location>
</feature>
<dbReference type="InterPro" id="IPR032675">
    <property type="entry name" value="LRR_dom_sf"/>
</dbReference>
<keyword evidence="3" id="KW-1185">Reference proteome</keyword>
<comment type="caution">
    <text evidence="2">The sequence shown here is derived from an EMBL/GenBank/DDBJ whole genome shotgun (WGS) entry which is preliminary data.</text>
</comment>